<comment type="caution">
    <text evidence="2">The sequence shown here is derived from an EMBL/GenBank/DDBJ whole genome shotgun (WGS) entry which is preliminary data.</text>
</comment>
<evidence type="ECO:0000313" key="2">
    <source>
        <dbReference type="EMBL" id="GAA2201776.1"/>
    </source>
</evidence>
<protein>
    <submittedName>
        <fullName evidence="2">Uncharacterized protein</fullName>
    </submittedName>
</protein>
<sequence>MSLVPEVVGPHDGDMVTYFGMEHASSKDPHDWGRAMCSALNRLLEEAKGDRNYLEHKHLLGQDIVMRIEAEGDGVAVHLSWKPQNQDDAPRDDEDDDREAVGRKTTAGRDATEQEAADREAAELVEGSGRGG</sequence>
<name>A0ABN3BXX4_9MICC</name>
<dbReference type="RefSeq" id="WP_344300329.1">
    <property type="nucleotide sequence ID" value="NZ_BAAAQW010000008.1"/>
</dbReference>
<feature type="region of interest" description="Disordered" evidence="1">
    <location>
        <begin position="77"/>
        <end position="132"/>
    </location>
</feature>
<evidence type="ECO:0000313" key="3">
    <source>
        <dbReference type="Proteomes" id="UP001500432"/>
    </source>
</evidence>
<accession>A0ABN3BXX4</accession>
<reference evidence="2 3" key="1">
    <citation type="journal article" date="2019" name="Int. J. Syst. Evol. Microbiol.">
        <title>The Global Catalogue of Microorganisms (GCM) 10K type strain sequencing project: providing services to taxonomists for standard genome sequencing and annotation.</title>
        <authorList>
            <consortium name="The Broad Institute Genomics Platform"/>
            <consortium name="The Broad Institute Genome Sequencing Center for Infectious Disease"/>
            <person name="Wu L."/>
            <person name="Ma J."/>
        </authorList>
    </citation>
    <scope>NUCLEOTIDE SEQUENCE [LARGE SCALE GENOMIC DNA]</scope>
    <source>
        <strain evidence="2 3">JCM 16034</strain>
    </source>
</reference>
<organism evidence="2 3">
    <name type="scientific">Sinomonas flava</name>
    <dbReference type="NCBI Taxonomy" id="496857"/>
    <lineage>
        <taxon>Bacteria</taxon>
        <taxon>Bacillati</taxon>
        <taxon>Actinomycetota</taxon>
        <taxon>Actinomycetes</taxon>
        <taxon>Micrococcales</taxon>
        <taxon>Micrococcaceae</taxon>
        <taxon>Sinomonas</taxon>
    </lineage>
</organism>
<dbReference type="EMBL" id="BAAAQW010000008">
    <property type="protein sequence ID" value="GAA2201776.1"/>
    <property type="molecule type" value="Genomic_DNA"/>
</dbReference>
<feature type="compositionally biased region" description="Basic and acidic residues" evidence="1">
    <location>
        <begin position="110"/>
        <end position="122"/>
    </location>
</feature>
<proteinExistence type="predicted"/>
<keyword evidence="3" id="KW-1185">Reference proteome</keyword>
<gene>
    <name evidence="2" type="ORF">GCM10009849_27510</name>
</gene>
<dbReference type="Proteomes" id="UP001500432">
    <property type="component" value="Unassembled WGS sequence"/>
</dbReference>
<evidence type="ECO:0000256" key="1">
    <source>
        <dbReference type="SAM" id="MobiDB-lite"/>
    </source>
</evidence>